<comment type="subcellular location">
    <subcellularLocation>
        <location evidence="1 12">Cell membrane</location>
        <topology evidence="1 12">Multi-pass membrane protein</topology>
    </subcellularLocation>
</comment>
<reference evidence="13 14" key="1">
    <citation type="submission" date="2016-11" db="EMBL/GenBank/DDBJ databases">
        <authorList>
            <person name="Varghese N."/>
            <person name="Submissions S."/>
        </authorList>
    </citation>
    <scope>NUCLEOTIDE SEQUENCE [LARGE SCALE GENOMIC DNA]</scope>
    <source>
        <strain evidence="13 14">DSM 29341</strain>
    </source>
</reference>
<evidence type="ECO:0000256" key="11">
    <source>
        <dbReference type="ARBA" id="ARBA00035585"/>
    </source>
</evidence>
<dbReference type="AlphaFoldDB" id="A0A1M4VUS0"/>
<evidence type="ECO:0000313" key="13">
    <source>
        <dbReference type="EMBL" id="SHE72522.1"/>
    </source>
</evidence>
<dbReference type="Pfam" id="PF02537">
    <property type="entry name" value="CRCB"/>
    <property type="match status" value="1"/>
</dbReference>
<keyword evidence="4 12" id="KW-0812">Transmembrane</keyword>
<dbReference type="Proteomes" id="UP000325134">
    <property type="component" value="Unassembled WGS sequence"/>
</dbReference>
<keyword evidence="3" id="KW-0997">Cell inner membrane</keyword>
<keyword evidence="5 12" id="KW-1133">Transmembrane helix</keyword>
<evidence type="ECO:0000256" key="2">
    <source>
        <dbReference type="ARBA" id="ARBA00022475"/>
    </source>
</evidence>
<protein>
    <recommendedName>
        <fullName evidence="12">Fluoride-specific ion channel FluC</fullName>
    </recommendedName>
</protein>
<evidence type="ECO:0000256" key="10">
    <source>
        <dbReference type="ARBA" id="ARBA00035120"/>
    </source>
</evidence>
<keyword evidence="6 12" id="KW-0915">Sodium</keyword>
<keyword evidence="12" id="KW-0813">Transport</keyword>
<evidence type="ECO:0000256" key="12">
    <source>
        <dbReference type="HAMAP-Rule" id="MF_00454"/>
    </source>
</evidence>
<evidence type="ECO:0000313" key="14">
    <source>
        <dbReference type="Proteomes" id="UP000325134"/>
    </source>
</evidence>
<dbReference type="OrthoDB" id="9806299at2"/>
<evidence type="ECO:0000256" key="6">
    <source>
        <dbReference type="ARBA" id="ARBA00023053"/>
    </source>
</evidence>
<dbReference type="PANTHER" id="PTHR28259:SF1">
    <property type="entry name" value="FLUORIDE EXPORT PROTEIN 1-RELATED"/>
    <property type="match status" value="1"/>
</dbReference>
<evidence type="ECO:0000256" key="9">
    <source>
        <dbReference type="ARBA" id="ARBA00023303"/>
    </source>
</evidence>
<feature type="transmembrane region" description="Helical" evidence="12">
    <location>
        <begin position="98"/>
        <end position="118"/>
    </location>
</feature>
<dbReference type="GO" id="GO:0046872">
    <property type="term" value="F:metal ion binding"/>
    <property type="evidence" value="ECO:0007669"/>
    <property type="project" value="UniProtKB-KW"/>
</dbReference>
<feature type="transmembrane region" description="Helical" evidence="12">
    <location>
        <begin position="67"/>
        <end position="86"/>
    </location>
</feature>
<sequence length="120" mass="13123">MTDLYLHIMFGLGGGLGAVLRHWVTRAVTHDLPVATLIVNVGGSLLLGLWIGYLGGTVEMAEDQRRLVFGFCGGFTTFSSFAWQSLELRRERTVATAAANILLSVGLCWLALWLGLWATR</sequence>
<keyword evidence="14" id="KW-1185">Reference proteome</keyword>
<evidence type="ECO:0000256" key="1">
    <source>
        <dbReference type="ARBA" id="ARBA00004651"/>
    </source>
</evidence>
<comment type="catalytic activity">
    <reaction evidence="11">
        <text>fluoride(in) = fluoride(out)</text>
        <dbReference type="Rhea" id="RHEA:76159"/>
        <dbReference type="ChEBI" id="CHEBI:17051"/>
    </reaction>
    <physiologicalReaction direction="left-to-right" evidence="11">
        <dbReference type="Rhea" id="RHEA:76160"/>
    </physiologicalReaction>
</comment>
<comment type="function">
    <text evidence="12">Fluoride-specific ion channel. Important for reducing fluoride concentration in the cell, thus reducing its toxicity.</text>
</comment>
<keyword evidence="7 12" id="KW-0406">Ion transport</keyword>
<dbReference type="InterPro" id="IPR003691">
    <property type="entry name" value="FluC"/>
</dbReference>
<feature type="binding site" evidence="12">
    <location>
        <position position="76"/>
    </location>
    <ligand>
        <name>Na(+)</name>
        <dbReference type="ChEBI" id="CHEBI:29101"/>
        <note>structural</note>
    </ligand>
</feature>
<keyword evidence="9 12" id="KW-0407">Ion channel</keyword>
<evidence type="ECO:0000256" key="5">
    <source>
        <dbReference type="ARBA" id="ARBA00022989"/>
    </source>
</evidence>
<comment type="activity regulation">
    <text evidence="12">Na(+) is not transported, but it plays an essential structural role and its presence is essential for fluoride channel function.</text>
</comment>
<accession>A0A1M4VUS0</accession>
<dbReference type="RefSeq" id="WP_149775285.1">
    <property type="nucleotide sequence ID" value="NZ_FQVK01000007.1"/>
</dbReference>
<dbReference type="GO" id="GO:0005886">
    <property type="term" value="C:plasma membrane"/>
    <property type="evidence" value="ECO:0007669"/>
    <property type="project" value="UniProtKB-SubCell"/>
</dbReference>
<evidence type="ECO:0000256" key="7">
    <source>
        <dbReference type="ARBA" id="ARBA00023065"/>
    </source>
</evidence>
<proteinExistence type="inferred from homology"/>
<keyword evidence="8 12" id="KW-0472">Membrane</keyword>
<dbReference type="HAMAP" id="MF_00454">
    <property type="entry name" value="FluC"/>
    <property type="match status" value="1"/>
</dbReference>
<feature type="binding site" evidence="12">
    <location>
        <position position="73"/>
    </location>
    <ligand>
        <name>Na(+)</name>
        <dbReference type="ChEBI" id="CHEBI:29101"/>
        <note>structural</note>
    </ligand>
</feature>
<gene>
    <name evidence="12" type="primary">fluC</name>
    <name evidence="12" type="synonym">crcB</name>
    <name evidence="13" type="ORF">SAMN05444279_1074</name>
</gene>
<comment type="similarity">
    <text evidence="10 12">Belongs to the fluoride channel Fluc/FEX (TC 1.A.43) family.</text>
</comment>
<keyword evidence="12" id="KW-0479">Metal-binding</keyword>
<dbReference type="PANTHER" id="PTHR28259">
    <property type="entry name" value="FLUORIDE EXPORT PROTEIN 1-RELATED"/>
    <property type="match status" value="1"/>
</dbReference>
<name>A0A1M4VUS0_9RHOB</name>
<dbReference type="GO" id="GO:0140114">
    <property type="term" value="P:cellular detoxification of fluoride"/>
    <property type="evidence" value="ECO:0007669"/>
    <property type="project" value="UniProtKB-UniRule"/>
</dbReference>
<evidence type="ECO:0000256" key="8">
    <source>
        <dbReference type="ARBA" id="ARBA00023136"/>
    </source>
</evidence>
<dbReference type="GO" id="GO:0062054">
    <property type="term" value="F:fluoride channel activity"/>
    <property type="evidence" value="ECO:0007669"/>
    <property type="project" value="UniProtKB-UniRule"/>
</dbReference>
<dbReference type="EMBL" id="FQVK01000007">
    <property type="protein sequence ID" value="SHE72522.1"/>
    <property type="molecule type" value="Genomic_DNA"/>
</dbReference>
<keyword evidence="2 12" id="KW-1003">Cell membrane</keyword>
<organism evidence="13 14">
    <name type="scientific">Ruegeria intermedia</name>
    <dbReference type="NCBI Taxonomy" id="996115"/>
    <lineage>
        <taxon>Bacteria</taxon>
        <taxon>Pseudomonadati</taxon>
        <taxon>Pseudomonadota</taxon>
        <taxon>Alphaproteobacteria</taxon>
        <taxon>Rhodobacterales</taxon>
        <taxon>Roseobacteraceae</taxon>
        <taxon>Ruegeria</taxon>
    </lineage>
</organism>
<feature type="transmembrane region" description="Helical" evidence="12">
    <location>
        <begin position="36"/>
        <end position="55"/>
    </location>
</feature>
<evidence type="ECO:0000256" key="3">
    <source>
        <dbReference type="ARBA" id="ARBA00022519"/>
    </source>
</evidence>
<evidence type="ECO:0000256" key="4">
    <source>
        <dbReference type="ARBA" id="ARBA00022692"/>
    </source>
</evidence>